<comment type="caution">
    <text evidence="2">The sequence shown here is derived from an EMBL/GenBank/DDBJ whole genome shotgun (WGS) entry which is preliminary data.</text>
</comment>
<dbReference type="EMBL" id="JAAHBV010000779">
    <property type="protein sequence ID" value="NER62385.1"/>
    <property type="molecule type" value="Genomic_DNA"/>
</dbReference>
<accession>A0A6M0CXM9</accession>
<feature type="transmembrane region" description="Helical" evidence="1">
    <location>
        <begin position="17"/>
        <end position="35"/>
    </location>
</feature>
<sequence length="68" mass="6668">MKSTENPGAPASTATRLALFVFGALLGLSGLALALGGLRLATLGGSWYYLLAGASLLAAGCCMPGANP</sequence>
<dbReference type="AlphaFoldDB" id="A0A6M0CXM9"/>
<evidence type="ECO:0000313" key="2">
    <source>
        <dbReference type="EMBL" id="NER62385.1"/>
    </source>
</evidence>
<keyword evidence="1" id="KW-0472">Membrane</keyword>
<feature type="transmembrane region" description="Helical" evidence="1">
    <location>
        <begin position="47"/>
        <end position="66"/>
    </location>
</feature>
<protein>
    <recommendedName>
        <fullName evidence="4">Glucose dehydrogenase</fullName>
    </recommendedName>
</protein>
<keyword evidence="1" id="KW-0812">Transmembrane</keyword>
<keyword evidence="1" id="KW-1133">Transmembrane helix</keyword>
<organism evidence="2 3">
    <name type="scientific">Pseudomonas brassicae</name>
    <dbReference type="NCBI Taxonomy" id="2708063"/>
    <lineage>
        <taxon>Bacteria</taxon>
        <taxon>Pseudomonadati</taxon>
        <taxon>Pseudomonadota</taxon>
        <taxon>Gammaproteobacteria</taxon>
        <taxon>Pseudomonadales</taxon>
        <taxon>Pseudomonadaceae</taxon>
        <taxon>Pseudomonas</taxon>
    </lineage>
</organism>
<feature type="non-terminal residue" evidence="2">
    <location>
        <position position="68"/>
    </location>
</feature>
<evidence type="ECO:0000313" key="3">
    <source>
        <dbReference type="Proteomes" id="UP000480410"/>
    </source>
</evidence>
<dbReference type="Proteomes" id="UP000480410">
    <property type="component" value="Unassembled WGS sequence"/>
</dbReference>
<name>A0A6M0CXM9_9PSED</name>
<proteinExistence type="predicted"/>
<gene>
    <name evidence="2" type="ORF">G3435_25415</name>
</gene>
<reference evidence="2 3" key="1">
    <citation type="submission" date="2020-02" db="EMBL/GenBank/DDBJ databases">
        <title>Broccoli isolated Pseudomonas sp.</title>
        <authorList>
            <person name="Fujikawa T."/>
            <person name="Sawada H."/>
        </authorList>
    </citation>
    <scope>NUCLEOTIDE SEQUENCE [LARGE SCALE GENOMIC DNA]</scope>
    <source>
        <strain evidence="2 3">MAFF212428</strain>
    </source>
</reference>
<evidence type="ECO:0000256" key="1">
    <source>
        <dbReference type="SAM" id="Phobius"/>
    </source>
</evidence>
<evidence type="ECO:0008006" key="4">
    <source>
        <dbReference type="Google" id="ProtNLM"/>
    </source>
</evidence>